<evidence type="ECO:0000313" key="3">
    <source>
        <dbReference type="EMBL" id="TWU16608.1"/>
    </source>
</evidence>
<proteinExistence type="predicted"/>
<name>A0A5C6BXK9_9BACT</name>
<keyword evidence="1" id="KW-0067">ATP-binding</keyword>
<dbReference type="SUPFAM" id="SSF56059">
    <property type="entry name" value="Glutathione synthetase ATP-binding domain-like"/>
    <property type="match status" value="1"/>
</dbReference>
<dbReference type="Proteomes" id="UP000319908">
    <property type="component" value="Unassembled WGS sequence"/>
</dbReference>
<keyword evidence="1" id="KW-0547">Nucleotide-binding</keyword>
<protein>
    <submittedName>
        <fullName evidence="3">[Butirosin acyl-carrier protein]--L-glutamate ligase</fullName>
        <ecNumber evidence="3">6.2.1.39</ecNumber>
    </submittedName>
</protein>
<evidence type="ECO:0000256" key="1">
    <source>
        <dbReference type="PROSITE-ProRule" id="PRU00409"/>
    </source>
</evidence>
<accession>A0A5C6BXK9</accession>
<dbReference type="EC" id="6.2.1.39" evidence="3"/>
<dbReference type="GO" id="GO:0046872">
    <property type="term" value="F:metal ion binding"/>
    <property type="evidence" value="ECO:0007669"/>
    <property type="project" value="InterPro"/>
</dbReference>
<reference evidence="3 4" key="1">
    <citation type="journal article" date="2020" name="Antonie Van Leeuwenhoek">
        <title>Rhodopirellula heiligendammensis sp. nov., Rhodopirellula pilleata sp. nov., and Rhodopirellula solitaria sp. nov. isolated from natural or artificial marine surfaces in Northern Germany and California, USA, and emended description of the genus Rhodopirellula.</title>
        <authorList>
            <person name="Kallscheuer N."/>
            <person name="Wiegand S."/>
            <person name="Jogler M."/>
            <person name="Boedeker C."/>
            <person name="Peeters S.H."/>
            <person name="Rast P."/>
            <person name="Heuer A."/>
            <person name="Jetten M.S.M."/>
            <person name="Rohde M."/>
            <person name="Jogler C."/>
        </authorList>
    </citation>
    <scope>NUCLEOTIDE SEQUENCE [LARGE SCALE GENOMIC DNA]</scope>
    <source>
        <strain evidence="3 4">Poly21</strain>
    </source>
</reference>
<feature type="domain" description="ATP-grasp" evidence="2">
    <location>
        <begin position="183"/>
        <end position="405"/>
    </location>
</feature>
<gene>
    <name evidence="3" type="primary">btrJ</name>
    <name evidence="3" type="ORF">Poly21_38130</name>
</gene>
<dbReference type="Gene3D" id="3.30.470.20">
    <property type="entry name" value="ATP-grasp fold, B domain"/>
    <property type="match status" value="1"/>
</dbReference>
<organism evidence="3 4">
    <name type="scientific">Allorhodopirellula heiligendammensis</name>
    <dbReference type="NCBI Taxonomy" id="2714739"/>
    <lineage>
        <taxon>Bacteria</taxon>
        <taxon>Pseudomonadati</taxon>
        <taxon>Planctomycetota</taxon>
        <taxon>Planctomycetia</taxon>
        <taxon>Pirellulales</taxon>
        <taxon>Pirellulaceae</taxon>
        <taxon>Allorhodopirellula</taxon>
    </lineage>
</organism>
<dbReference type="AlphaFoldDB" id="A0A5C6BXK9"/>
<dbReference type="EMBL" id="SJPU01000002">
    <property type="protein sequence ID" value="TWU16608.1"/>
    <property type="molecule type" value="Genomic_DNA"/>
</dbReference>
<dbReference type="PROSITE" id="PS50975">
    <property type="entry name" value="ATP_GRASP"/>
    <property type="match status" value="1"/>
</dbReference>
<keyword evidence="3" id="KW-0436">Ligase</keyword>
<comment type="caution">
    <text evidence="3">The sequence shown here is derived from an EMBL/GenBank/DDBJ whole genome shotgun (WGS) entry which is preliminary data.</text>
</comment>
<evidence type="ECO:0000259" key="2">
    <source>
        <dbReference type="PROSITE" id="PS50975"/>
    </source>
</evidence>
<dbReference type="OrthoDB" id="581833at2"/>
<keyword evidence="4" id="KW-1185">Reference proteome</keyword>
<dbReference type="GO" id="GO:0016874">
    <property type="term" value="F:ligase activity"/>
    <property type="evidence" value="ECO:0007669"/>
    <property type="project" value="UniProtKB-KW"/>
</dbReference>
<evidence type="ECO:0000313" key="4">
    <source>
        <dbReference type="Proteomes" id="UP000319908"/>
    </source>
</evidence>
<dbReference type="RefSeq" id="WP_146408222.1">
    <property type="nucleotide sequence ID" value="NZ_SJPU01000002.1"/>
</dbReference>
<dbReference type="InterPro" id="IPR011761">
    <property type="entry name" value="ATP-grasp"/>
</dbReference>
<dbReference type="GO" id="GO:0005524">
    <property type="term" value="F:ATP binding"/>
    <property type="evidence" value="ECO:0007669"/>
    <property type="project" value="UniProtKB-UniRule"/>
</dbReference>
<sequence>MILAESRERRRFIDTQGRLPPLWPRGTIFFANLLSLFFGNSDQTRVLGEEVGELDSYSNRLIPILNLLFAGPDNLLVVERAPDPELCRYMRDELGLSLPEICVLTHEEYLDLGRQLETHPDSSLSELLPAGHPLARAVNAHSNHWIDGYVIDDILPRIADRLGCPTISSTQASQAGNNKLLLHQFLLTQDLPTVATEIANQPGDVVDCAVRLRDQGYSAAVVRAQVGASGVGMLKLHDLSQPDVLTQVPEYFFHEGPCLVQGWLGPGVQGVTAVLSPSTQLFLDETQVHAFDMTEQILSDHSVHEGNESPPPYLKKRPEIRAETMRQAEIVGGWLHETGYRGTASIDWLVIQRAADTDWEVYVCEINARVTGATYPSLLAKHFHPEGAWLLRNLRLSQPVTAAALLDVFAAKDHLFQLGKRAGVLPLNFNFGKDGLVHKGQFICVGKDTQECHRFLALAEQDLPGGWKADRD</sequence>